<feature type="transmembrane region" description="Helical" evidence="3">
    <location>
        <begin position="1008"/>
        <end position="1031"/>
    </location>
</feature>
<evidence type="ECO:0000256" key="3">
    <source>
        <dbReference type="SAM" id="Phobius"/>
    </source>
</evidence>
<reference evidence="6" key="1">
    <citation type="journal article" date="2008" name="Nature">
        <title>The amphioxus genome and the evolution of the chordate karyotype.</title>
        <authorList>
            <consortium name="US DOE Joint Genome Institute (JGI-PGF)"/>
            <person name="Putnam N.H."/>
            <person name="Butts T."/>
            <person name="Ferrier D.E.K."/>
            <person name="Furlong R.F."/>
            <person name="Hellsten U."/>
            <person name="Kawashima T."/>
            <person name="Robinson-Rechavi M."/>
            <person name="Shoguchi E."/>
            <person name="Terry A."/>
            <person name="Yu J.-K."/>
            <person name="Benito-Gutierrez E.L."/>
            <person name="Dubchak I."/>
            <person name="Garcia-Fernandez J."/>
            <person name="Gibson-Brown J.J."/>
            <person name="Grigoriev I.V."/>
            <person name="Horton A.C."/>
            <person name="de Jong P.J."/>
            <person name="Jurka J."/>
            <person name="Kapitonov V.V."/>
            <person name="Kohara Y."/>
            <person name="Kuroki Y."/>
            <person name="Lindquist E."/>
            <person name="Lucas S."/>
            <person name="Osoegawa K."/>
            <person name="Pennacchio L.A."/>
            <person name="Salamov A.A."/>
            <person name="Satou Y."/>
            <person name="Sauka-Spengler T."/>
            <person name="Schmutz J."/>
            <person name="Shin-I T."/>
            <person name="Toyoda A."/>
            <person name="Bronner-Fraser M."/>
            <person name="Fujiyama A."/>
            <person name="Holland L.Z."/>
            <person name="Holland P.W.H."/>
            <person name="Satoh N."/>
            <person name="Rokhsar D.S."/>
        </authorList>
    </citation>
    <scope>NUCLEOTIDE SEQUENCE [LARGE SCALE GENOMIC DNA]</scope>
    <source>
        <strain evidence="6">S238N-H82</strain>
        <tissue evidence="6">Testes</tissue>
    </source>
</reference>
<feature type="transmembrane region" description="Helical" evidence="3">
    <location>
        <begin position="732"/>
        <end position="752"/>
    </location>
</feature>
<dbReference type="PROSITE" id="PS51053">
    <property type="entry name" value="SERTA"/>
    <property type="match status" value="1"/>
</dbReference>
<protein>
    <recommendedName>
        <fullName evidence="7">SSD domain-containing protein</fullName>
    </recommendedName>
</protein>
<dbReference type="InterPro" id="IPR009263">
    <property type="entry name" value="SERTA_dom"/>
</dbReference>
<organism>
    <name type="scientific">Branchiostoma floridae</name>
    <name type="common">Florida lancelet</name>
    <name type="synonym">Amphioxus</name>
    <dbReference type="NCBI Taxonomy" id="7739"/>
    <lineage>
        <taxon>Eukaryota</taxon>
        <taxon>Metazoa</taxon>
        <taxon>Chordata</taxon>
        <taxon>Cephalochordata</taxon>
        <taxon>Leptocardii</taxon>
        <taxon>Amphioxiformes</taxon>
        <taxon>Branchiostomatidae</taxon>
        <taxon>Branchiostoma</taxon>
    </lineage>
</organism>
<dbReference type="InterPro" id="IPR000731">
    <property type="entry name" value="SSD"/>
</dbReference>
<feature type="transmembrane region" description="Helical" evidence="3">
    <location>
        <begin position="517"/>
        <end position="537"/>
    </location>
</feature>
<dbReference type="eggNOG" id="KOG1934">
    <property type="taxonomic scope" value="Eukaryota"/>
</dbReference>
<feature type="transmembrane region" description="Helical" evidence="3">
    <location>
        <begin position="937"/>
        <end position="957"/>
    </location>
</feature>
<proteinExistence type="inferred from homology"/>
<feature type="region of interest" description="Disordered" evidence="2">
    <location>
        <begin position="1"/>
        <end position="25"/>
    </location>
</feature>
<evidence type="ECO:0000259" key="5">
    <source>
        <dbReference type="PROSITE" id="PS51053"/>
    </source>
</evidence>
<feature type="transmembrane region" description="Helical" evidence="3">
    <location>
        <begin position="627"/>
        <end position="649"/>
    </location>
</feature>
<feature type="transmembrane region" description="Helical" evidence="3">
    <location>
        <begin position="549"/>
        <end position="574"/>
    </location>
</feature>
<dbReference type="PROSITE" id="PS50156">
    <property type="entry name" value="SSD"/>
    <property type="match status" value="1"/>
</dbReference>
<dbReference type="InterPro" id="IPR051697">
    <property type="entry name" value="Patched_domain-protein"/>
</dbReference>
<dbReference type="InterPro" id="IPR053958">
    <property type="entry name" value="HMGCR/SNAP/NPC1-like_SSD"/>
</dbReference>
<feature type="transmembrane region" description="Helical" evidence="3">
    <location>
        <begin position="655"/>
        <end position="680"/>
    </location>
</feature>
<feature type="transmembrane region" description="Helical" evidence="3">
    <location>
        <begin position="963"/>
        <end position="988"/>
    </location>
</feature>
<evidence type="ECO:0000256" key="2">
    <source>
        <dbReference type="SAM" id="MobiDB-lite"/>
    </source>
</evidence>
<comment type="similarity">
    <text evidence="1">Belongs to the patched family.</text>
</comment>
<dbReference type="Pfam" id="PF06031">
    <property type="entry name" value="SERTA"/>
    <property type="match status" value="1"/>
</dbReference>
<feature type="transmembrane region" description="Helical" evidence="3">
    <location>
        <begin position="911"/>
        <end position="930"/>
    </location>
</feature>
<keyword evidence="3" id="KW-0472">Membrane</keyword>
<dbReference type="Gene3D" id="1.20.1640.10">
    <property type="entry name" value="Multidrug efflux transporter AcrB transmembrane domain"/>
    <property type="match status" value="2"/>
</dbReference>
<evidence type="ECO:0000313" key="6">
    <source>
        <dbReference type="EMBL" id="EEN46084.1"/>
    </source>
</evidence>
<dbReference type="PANTHER" id="PTHR10796">
    <property type="entry name" value="PATCHED-RELATED"/>
    <property type="match status" value="1"/>
</dbReference>
<evidence type="ECO:0000259" key="4">
    <source>
        <dbReference type="PROSITE" id="PS50156"/>
    </source>
</evidence>
<evidence type="ECO:0000256" key="1">
    <source>
        <dbReference type="ARBA" id="ARBA00005585"/>
    </source>
</evidence>
<name>C3ZMU4_BRAFL</name>
<accession>C3ZMU4</accession>
<feature type="domain" description="SSD" evidence="4">
    <location>
        <begin position="520"/>
        <end position="680"/>
    </location>
</feature>
<dbReference type="PANTHER" id="PTHR10796:SF130">
    <property type="entry name" value="PATCHED DOMAIN-CONTAINING PROTEIN 3-LIKE PROTEIN"/>
    <property type="match status" value="1"/>
</dbReference>
<evidence type="ECO:0008006" key="7">
    <source>
        <dbReference type="Google" id="ProtNLM"/>
    </source>
</evidence>
<dbReference type="Pfam" id="PF12349">
    <property type="entry name" value="Sterol-sensing"/>
    <property type="match status" value="1"/>
</dbReference>
<dbReference type="AlphaFoldDB" id="C3ZMU4"/>
<dbReference type="SUPFAM" id="SSF82866">
    <property type="entry name" value="Multidrug efflux transporter AcrB transmembrane domain"/>
    <property type="match status" value="2"/>
</dbReference>
<dbReference type="EMBL" id="GG666648">
    <property type="protein sequence ID" value="EEN46084.1"/>
    <property type="molecule type" value="Genomic_DNA"/>
</dbReference>
<gene>
    <name evidence="6" type="ORF">BRAFLDRAFT_123440</name>
</gene>
<feature type="transmembrane region" description="Helical" evidence="3">
    <location>
        <begin position="586"/>
        <end position="606"/>
    </location>
</feature>
<feature type="domain" description="SERTA" evidence="5">
    <location>
        <begin position="33"/>
        <end position="80"/>
    </location>
</feature>
<keyword evidence="3" id="KW-0812">Transmembrane</keyword>
<dbReference type="InParanoid" id="C3ZMU4"/>
<keyword evidence="3" id="KW-1133">Transmembrane helix</keyword>
<sequence>MLGSERRGTKRKLTTMADDPDDLADRKTSGLPYAAERQSCFRISLVKLQAAQRLIEPSLRRSVLICNTLKHIEDELRAEGNLGLLHSAYAFATGNTPACAPPTPIRQPEPMPLTLNESAAEDIASYIEDLNNDTVQKEERRKTNKLECATVNQSTGSPEETAKDHSPSCMTLTNAQLRIQSSSLGANTVQSDSINLDEIFSDLDNSLYDLDFLTPYTANIKLTPLSEDDVSNSFSSASFATHQVTTNQTCRQTEEWNELDHIMEVLVGMLGSFVGSRPWTTIIIVGILGAACGIGMAQLEVDSDQTMFVPLGSAVLKNKEWVKKAFPSNFVFENVLVEAENVLAPEVLQSMLKLDHRIRNISTGSTDWESLCYILDESCYTISLLELWSFNTSLIQALTQTDILDMINTENLTSPMTDRDFKVTDNLGGVLRDEEGRITQAGAATMMYAAQTGDGEDGEDELTEVRKEWEIKFVDVVNEESRNIGSNITYFPTTSSRFYRFCILIHTKECYSEDNNIAGDVPLLMAGCVLILVYVVCQLGQFNRLQHKVYLSMIGVICIGLAVVGGIGICLLLGLRYNVMHSMLPFLVMGIGVDDMFVIVTTWNNLSPEQKTLDVRQQAALTLRHAGMSITVTSLTDIASFGIGATTIIPGLQSFCVFVTVSIFFVFIYSCTIFMAALVLDLRRAEDRRDACCCCLRLGTEYEPSACSEQNFLQLFFQNMYSPVLMKTPVKILVAVSTVCFVTVSIVGTINLEQEFDYVKQMTAYDSGIAKYSRKVEEYYPGDGQSIDFYIGEIDYYHERHKLKDLYDILDTTPFLKEGSITSWYHDFGIWINDNKNQSLLEPENKEDAEETATETPEEVEDLLALWKFMQALLPEGAVTPLQASTTLNHQSCHRYLSNALIVVKVIQEELFRNIGLALAVVLMIGLLLLANLATCFWVFICVTFTLIDVMGMMYFWGLEINIISAILVIVALGLSVDYAAHLGVMFLTLPGTKQGSTSYVFNTFFKVFFLVVVFGLWHGLVFLPVILSWLGPDYQESASTHTATSKWTKTTGGKKSKITSLWVTEASVSAKKNSTISDGVGNLVINITMNDEHIITTRKGSTSYQISVPSHLPSTQVDPSTNNSYSAGIPMPDYDEAPPMPPTAGESIVPMTSRITGQSENTKISLEIKITKK</sequence>